<dbReference type="InterPro" id="IPR021109">
    <property type="entry name" value="Peptidase_aspartic_dom_sf"/>
</dbReference>
<dbReference type="Pfam" id="PF14543">
    <property type="entry name" value="TAXi_N"/>
    <property type="match status" value="1"/>
</dbReference>
<reference evidence="4" key="1">
    <citation type="submission" date="2023-07" db="EMBL/GenBank/DDBJ databases">
        <title>A chromosome-level genome assembly of Lolium multiflorum.</title>
        <authorList>
            <person name="Chen Y."/>
            <person name="Copetti D."/>
            <person name="Kolliker R."/>
            <person name="Studer B."/>
        </authorList>
    </citation>
    <scope>NUCLEOTIDE SEQUENCE</scope>
    <source>
        <strain evidence="4">02402/16</strain>
        <tissue evidence="4">Leaf</tissue>
    </source>
</reference>
<dbReference type="InterPro" id="IPR032861">
    <property type="entry name" value="TAXi_N"/>
</dbReference>
<keyword evidence="5" id="KW-1185">Reference proteome</keyword>
<feature type="domain" description="Peptidase A1" evidence="3">
    <location>
        <begin position="510"/>
        <end position="844"/>
    </location>
</feature>
<dbReference type="AlphaFoldDB" id="A0AAD8SNI0"/>
<accession>A0AAD8SNI0</accession>
<evidence type="ECO:0000259" key="3">
    <source>
        <dbReference type="PROSITE" id="PS51767"/>
    </source>
</evidence>
<comment type="similarity">
    <text evidence="1">Belongs to the peptidase A1 family.</text>
</comment>
<evidence type="ECO:0000313" key="4">
    <source>
        <dbReference type="EMBL" id="KAK1660945.1"/>
    </source>
</evidence>
<dbReference type="EMBL" id="JAUUTY010000003">
    <property type="protein sequence ID" value="KAK1660945.1"/>
    <property type="molecule type" value="Genomic_DNA"/>
</dbReference>
<feature type="region of interest" description="Disordered" evidence="2">
    <location>
        <begin position="40"/>
        <end position="64"/>
    </location>
</feature>
<name>A0AAD8SNI0_LOLMU</name>
<dbReference type="Gene3D" id="2.40.70.10">
    <property type="entry name" value="Acid Proteases"/>
    <property type="match status" value="2"/>
</dbReference>
<evidence type="ECO:0000313" key="5">
    <source>
        <dbReference type="Proteomes" id="UP001231189"/>
    </source>
</evidence>
<dbReference type="InterPro" id="IPR032799">
    <property type="entry name" value="TAXi_C"/>
</dbReference>
<feature type="region of interest" description="Disordered" evidence="2">
    <location>
        <begin position="1"/>
        <end position="21"/>
    </location>
</feature>
<dbReference type="PANTHER" id="PTHR36891:SF1">
    <property type="entry name" value="OS01G0127400 PROTEIN"/>
    <property type="match status" value="1"/>
</dbReference>
<dbReference type="PROSITE" id="PS51767">
    <property type="entry name" value="PEPTIDASE_A1"/>
    <property type="match status" value="1"/>
</dbReference>
<dbReference type="Pfam" id="PF11805">
    <property type="entry name" value="DUF3326"/>
    <property type="match status" value="1"/>
</dbReference>
<dbReference type="PANTHER" id="PTHR36891">
    <property type="entry name" value="OS01G0127400 PROTEIN"/>
    <property type="match status" value="1"/>
</dbReference>
<dbReference type="Proteomes" id="UP001231189">
    <property type="component" value="Unassembled WGS sequence"/>
</dbReference>
<dbReference type="Pfam" id="PF14541">
    <property type="entry name" value="TAXi_C"/>
    <property type="match status" value="1"/>
</dbReference>
<dbReference type="InterPro" id="IPR033121">
    <property type="entry name" value="PEPTIDASE_A1"/>
</dbReference>
<protein>
    <recommendedName>
        <fullName evidence="3">Peptidase A1 domain-containing protein</fullName>
    </recommendedName>
</protein>
<organism evidence="4 5">
    <name type="scientific">Lolium multiflorum</name>
    <name type="common">Italian ryegrass</name>
    <name type="synonym">Lolium perenne subsp. multiflorum</name>
    <dbReference type="NCBI Taxonomy" id="4521"/>
    <lineage>
        <taxon>Eukaryota</taxon>
        <taxon>Viridiplantae</taxon>
        <taxon>Streptophyta</taxon>
        <taxon>Embryophyta</taxon>
        <taxon>Tracheophyta</taxon>
        <taxon>Spermatophyta</taxon>
        <taxon>Magnoliopsida</taxon>
        <taxon>Liliopsida</taxon>
        <taxon>Poales</taxon>
        <taxon>Poaceae</taxon>
        <taxon>BOP clade</taxon>
        <taxon>Pooideae</taxon>
        <taxon>Poodae</taxon>
        <taxon>Poeae</taxon>
        <taxon>Poeae Chloroplast Group 2 (Poeae type)</taxon>
        <taxon>Loliodinae</taxon>
        <taxon>Loliinae</taxon>
        <taxon>Lolium</taxon>
    </lineage>
</organism>
<sequence>MGRATAARFGPTLSPGPARSLASSGEQMALHLVARPVLLPTRSTPPRRRSRAHSVSPSADARSPSFRRPYTSVLVVPTGVGAAVGGFAGDALPVARALAAVADCVISHPNVLNAAMLYWPMPNALYVEGYALDRFAEGAWALQPVHQNKVGLVLDAGIEEELRLRHLQVADAARASLGLPVVEYAVTDAPLEIKTWFDPKCGKSTGSVGNSGSLLRAVDTLVEHSGVNAVAVVCRFPDDDPDDSDCYREGKGVDLLAGVEAIISHLIVKEFKIPAAHAPAVLPPPLSPSLSPRSAAEEIGYTYLPCVLAGLSSAPQYVTRRHGTLDNGCIVASDIDSVIIPKDACGGDGTLAFARTGRKNKPLIITVQENETVLDDTPDKFGIEALNVQNYWEAIGVIAAHKAGVNPIALRRHGIEHLKSHQRMYSGCSSGSRPYSSSPTQDKVYDTKLEISMASLAISSTHLRLLTLLVLLLAPSPSSSTWDSQAAPPNSLPVTRIPLNDLPSLSEAEYHVIIGYGTPAQNLSVGFNTRDYGPTFLQCKPCGTACDVPAFDPSQSSSIDQVPCGSPDCPLKTCSGPNCTATTVNGNGVVLPSMTVVTDVITLPWSPPTTMRNVRANCLLMGTRTSDSSSGILDLSRDIHSLASRAPLSPDTVAFSYCLPSLTETQGFLSIGAPRPEGNMTYTALRINAVFPKSYLVRLVGLGLSIDGTDIPIPAGDALIAVGTTFTYMVYEPYAALRKYFRSQMAQYQLAPRLGVLDTCYDFTGLSDISVPTITLRFAGEVSLELGVRQKMYFHRRDNRSLGCLAFANPAYEFPPGVAVIIGTLAQEMTEVVYDVRAEKVGFVSNRCD</sequence>
<proteinExistence type="inferred from homology"/>
<gene>
    <name evidence="4" type="ORF">QYE76_049104</name>
</gene>
<evidence type="ECO:0000256" key="1">
    <source>
        <dbReference type="ARBA" id="ARBA00007447"/>
    </source>
</evidence>
<comment type="caution">
    <text evidence="4">The sequence shown here is derived from an EMBL/GenBank/DDBJ whole genome shotgun (WGS) entry which is preliminary data.</text>
</comment>
<evidence type="ECO:0000256" key="2">
    <source>
        <dbReference type="SAM" id="MobiDB-lite"/>
    </source>
</evidence>
<dbReference type="SUPFAM" id="SSF50630">
    <property type="entry name" value="Acid proteases"/>
    <property type="match status" value="1"/>
</dbReference>
<dbReference type="InterPro" id="IPR021763">
    <property type="entry name" value="DUF3326"/>
</dbReference>